<dbReference type="InterPro" id="IPR018540">
    <property type="entry name" value="Spo0E-like"/>
</dbReference>
<dbReference type="InterPro" id="IPR036638">
    <property type="entry name" value="HLH_DNA-bd_sf"/>
</dbReference>
<dbReference type="Gene3D" id="4.10.280.10">
    <property type="entry name" value="Helix-loop-helix DNA-binding domain"/>
    <property type="match status" value="1"/>
</dbReference>
<keyword evidence="2" id="KW-1185">Reference proteome</keyword>
<proteinExistence type="predicted"/>
<dbReference type="OrthoDB" id="1684520at2"/>
<gene>
    <name evidence="1" type="ORF">DS745_22725</name>
</gene>
<reference evidence="1 2" key="1">
    <citation type="journal article" date="2019" name="Int. J. Syst. Evol. Microbiol.">
        <title>Anaerobacillus alkaliphilus sp. nov., a novel alkaliphilic and moderately halophilic bacterium.</title>
        <authorList>
            <person name="Borsodi A.K."/>
            <person name="Aszalos J.M."/>
            <person name="Bihari P."/>
            <person name="Nagy I."/>
            <person name="Schumann P."/>
            <person name="Sproer C."/>
            <person name="Kovacs A.L."/>
            <person name="Boka K."/>
            <person name="Dobosy P."/>
            <person name="Ovari M."/>
            <person name="Szili-Kovacs T."/>
            <person name="Toth E."/>
        </authorList>
    </citation>
    <scope>NUCLEOTIDE SEQUENCE [LARGE SCALE GENOMIC DNA]</scope>
    <source>
        <strain evidence="1 2">B16-10</strain>
    </source>
</reference>
<comment type="caution">
    <text evidence="1">The sequence shown here is derived from an EMBL/GenBank/DDBJ whole genome shotgun (WGS) entry which is preliminary data.</text>
</comment>
<dbReference type="GO" id="GO:0046983">
    <property type="term" value="F:protein dimerization activity"/>
    <property type="evidence" value="ECO:0007669"/>
    <property type="project" value="InterPro"/>
</dbReference>
<dbReference type="SUPFAM" id="SSF140500">
    <property type="entry name" value="BAS1536-like"/>
    <property type="match status" value="1"/>
</dbReference>
<dbReference type="Proteomes" id="UP000290649">
    <property type="component" value="Unassembled WGS sequence"/>
</dbReference>
<dbReference type="EMBL" id="QOUX01000047">
    <property type="protein sequence ID" value="RXI96526.1"/>
    <property type="molecule type" value="Genomic_DNA"/>
</dbReference>
<accession>A0A4Q0VNF3</accession>
<dbReference type="AlphaFoldDB" id="A0A4Q0VNF3"/>
<dbReference type="RefSeq" id="WP_129080501.1">
    <property type="nucleotide sequence ID" value="NZ_QOUX01000047.1"/>
</dbReference>
<dbReference type="GO" id="GO:0043937">
    <property type="term" value="P:regulation of sporulation"/>
    <property type="evidence" value="ECO:0007669"/>
    <property type="project" value="InterPro"/>
</dbReference>
<dbReference type="Pfam" id="PF09388">
    <property type="entry name" value="SpoOE-like"/>
    <property type="match status" value="1"/>
</dbReference>
<evidence type="ECO:0000313" key="2">
    <source>
        <dbReference type="Proteomes" id="UP000290649"/>
    </source>
</evidence>
<protein>
    <submittedName>
        <fullName evidence="1">Aspartyl-phosphate phosphatase Spo0E family protein</fullName>
    </submittedName>
</protein>
<organism evidence="1 2">
    <name type="scientific">Anaerobacillus alkaliphilus</name>
    <dbReference type="NCBI Taxonomy" id="1548597"/>
    <lineage>
        <taxon>Bacteria</taxon>
        <taxon>Bacillati</taxon>
        <taxon>Bacillota</taxon>
        <taxon>Bacilli</taxon>
        <taxon>Bacillales</taxon>
        <taxon>Bacillaceae</taxon>
        <taxon>Anaerobacillus</taxon>
    </lineage>
</organism>
<dbReference type="InterPro" id="IPR037208">
    <property type="entry name" value="Spo0E-like_sf"/>
</dbReference>
<evidence type="ECO:0000313" key="1">
    <source>
        <dbReference type="EMBL" id="RXI96526.1"/>
    </source>
</evidence>
<sequence length="59" mass="6821">MTAKFIKELETTTEIEYVRSKMIATGMKKGLHHPATVRLSDKLDKLLNNYSPKNRMNLN</sequence>
<name>A0A4Q0VNF3_9BACI</name>